<protein>
    <submittedName>
        <fullName evidence="2">Uncharacterized protein</fullName>
    </submittedName>
</protein>
<feature type="region of interest" description="Disordered" evidence="1">
    <location>
        <begin position="1"/>
        <end position="44"/>
    </location>
</feature>
<comment type="caution">
    <text evidence="2">The sequence shown here is derived from an EMBL/GenBank/DDBJ whole genome shotgun (WGS) entry which is preliminary data.</text>
</comment>
<accession>A0A652YU93</accession>
<evidence type="ECO:0000313" key="2">
    <source>
        <dbReference type="EMBL" id="TYQ06643.1"/>
    </source>
</evidence>
<sequence length="44" mass="4577">MCINGDTTSSRPHGSSITKVPEAPTSGELLDQGVSDDSSRTVEN</sequence>
<organism evidence="2">
    <name type="scientific">Nocardia globerula</name>
    <dbReference type="NCBI Taxonomy" id="1818"/>
    <lineage>
        <taxon>Bacteria</taxon>
        <taxon>Bacillati</taxon>
        <taxon>Actinomycetota</taxon>
        <taxon>Actinomycetes</taxon>
        <taxon>Mycobacteriales</taxon>
        <taxon>Nocardiaceae</taxon>
        <taxon>Nocardia</taxon>
    </lineage>
</organism>
<proteinExistence type="predicted"/>
<gene>
    <name evidence="2" type="ORF">FNL38_102785</name>
</gene>
<reference evidence="2" key="1">
    <citation type="submission" date="2019-07" db="EMBL/GenBank/DDBJ databases">
        <title>Genomic Encyclopedia of Type Strains, Phase IV (KMG-IV): sequencing the most valuable type-strain genomes for metagenomic binning, comparative biology and taxonomic classification.</title>
        <authorList>
            <person name="Goeker M."/>
        </authorList>
    </citation>
    <scope>NUCLEOTIDE SEQUENCE</scope>
    <source>
        <strain evidence="2">DSM 44596</strain>
    </source>
</reference>
<dbReference type="EMBL" id="VNIQ01000002">
    <property type="protein sequence ID" value="TYQ06643.1"/>
    <property type="molecule type" value="Genomic_DNA"/>
</dbReference>
<feature type="compositionally biased region" description="Polar residues" evidence="1">
    <location>
        <begin position="1"/>
        <end position="18"/>
    </location>
</feature>
<evidence type="ECO:0000256" key="1">
    <source>
        <dbReference type="SAM" id="MobiDB-lite"/>
    </source>
</evidence>
<name>A0A652YU93_NOCGL</name>
<dbReference type="AlphaFoldDB" id="A0A652YU93"/>